<sequence>MRTVPYVPYLRRRRRLSVSFVARESFDPALVHP</sequence>
<evidence type="ECO:0000313" key="2">
    <source>
        <dbReference type="Proteomes" id="UP000011205"/>
    </source>
</evidence>
<proteinExistence type="predicted"/>
<dbReference type="Proteomes" id="UP000011205">
    <property type="component" value="Unassembled WGS sequence"/>
</dbReference>
<accession>L8PJA4</accession>
<gene>
    <name evidence="1" type="ORF">STVIR_3572</name>
</gene>
<protein>
    <submittedName>
        <fullName evidence="1">Uncharacterized protein</fullName>
    </submittedName>
</protein>
<name>L8PJA4_STRVR</name>
<organism evidence="1 2">
    <name type="scientific">Streptomyces viridochromogenes Tue57</name>
    <dbReference type="NCBI Taxonomy" id="1160705"/>
    <lineage>
        <taxon>Bacteria</taxon>
        <taxon>Bacillati</taxon>
        <taxon>Actinomycetota</taxon>
        <taxon>Actinomycetes</taxon>
        <taxon>Kitasatosporales</taxon>
        <taxon>Streptomycetaceae</taxon>
        <taxon>Streptomyces</taxon>
    </lineage>
</organism>
<comment type="caution">
    <text evidence="1">The sequence shown here is derived from an EMBL/GenBank/DDBJ whole genome shotgun (WGS) entry which is preliminary data.</text>
</comment>
<evidence type="ECO:0000313" key="1">
    <source>
        <dbReference type="EMBL" id="ELS55477.1"/>
    </source>
</evidence>
<dbReference type="AlphaFoldDB" id="L8PJA4"/>
<dbReference type="EMBL" id="AMLP01000113">
    <property type="protein sequence ID" value="ELS55477.1"/>
    <property type="molecule type" value="Genomic_DNA"/>
</dbReference>
<reference evidence="1 2" key="1">
    <citation type="journal article" date="2013" name="Genome Announc.">
        <title>Draft Genome Sequence of Streptomyces viridochromogenes Strain Tu57, Producer of Avilamycin.</title>
        <authorList>
            <person name="Gruning B.A."/>
            <person name="Erxleben A."/>
            <person name="Hahnlein A."/>
            <person name="Gunther S."/>
        </authorList>
    </citation>
    <scope>NUCLEOTIDE SEQUENCE [LARGE SCALE GENOMIC DNA]</scope>
    <source>
        <strain evidence="1 2">Tue57</strain>
    </source>
</reference>